<organism evidence="2 3">
    <name type="scientific">Pseudomonas rhizophila</name>
    <dbReference type="NCBI Taxonomy" id="2045200"/>
    <lineage>
        <taxon>Bacteria</taxon>
        <taxon>Pseudomonadati</taxon>
        <taxon>Pseudomonadota</taxon>
        <taxon>Gammaproteobacteria</taxon>
        <taxon>Pseudomonadales</taxon>
        <taxon>Pseudomonadaceae</taxon>
        <taxon>Pseudomonas</taxon>
    </lineage>
</organism>
<evidence type="ECO:0000313" key="3">
    <source>
        <dbReference type="Proteomes" id="UP000241936"/>
    </source>
</evidence>
<protein>
    <submittedName>
        <fullName evidence="2">Uncharacterized protein</fullName>
    </submittedName>
</protein>
<sequence length="59" mass="6385">MADNASLRRPHDVHVTVGPGKFKQDSDHDACSGLTDCSASDIGKPFQSISPFFRPQKSP</sequence>
<reference evidence="2 3" key="1">
    <citation type="journal article" date="2018" name="Front. Microbiol.">
        <title>Pseudomonas rhizophila S211, a New Plant Growth-Promoting Rhizobacterium with Potential in Pesticide-Bioremediation.</title>
        <authorList>
            <person name="Hassen W."/>
            <person name="Neifar M."/>
            <person name="Cherif H."/>
            <person name="Najjari A."/>
            <person name="Chouchane H."/>
            <person name="Driouich R.C."/>
            <person name="Salah A."/>
            <person name="Naili F."/>
            <person name="Mosbah A."/>
            <person name="Souissi Y."/>
            <person name="Raddadi N."/>
            <person name="Ouzari H.I."/>
            <person name="Fava F."/>
            <person name="Cherif A."/>
        </authorList>
    </citation>
    <scope>NUCLEOTIDE SEQUENCE [LARGE SCALE GENOMIC DNA]</scope>
    <source>
        <strain evidence="2 3">S211</strain>
    </source>
</reference>
<dbReference type="EMBL" id="CP024081">
    <property type="protein sequence ID" value="AVU76314.1"/>
    <property type="molecule type" value="Genomic_DNA"/>
</dbReference>
<accession>A0ABM6UFU5</accession>
<evidence type="ECO:0000256" key="1">
    <source>
        <dbReference type="SAM" id="MobiDB-lite"/>
    </source>
</evidence>
<evidence type="ECO:0000313" key="2">
    <source>
        <dbReference type="EMBL" id="AVU76314.1"/>
    </source>
</evidence>
<keyword evidence="3" id="KW-1185">Reference proteome</keyword>
<name>A0ABM6UFU5_9PSED</name>
<feature type="region of interest" description="Disordered" evidence="1">
    <location>
        <begin position="40"/>
        <end position="59"/>
    </location>
</feature>
<gene>
    <name evidence="2" type="ORF">CRX69_14305</name>
</gene>
<feature type="region of interest" description="Disordered" evidence="1">
    <location>
        <begin position="1"/>
        <end position="27"/>
    </location>
</feature>
<dbReference type="Proteomes" id="UP000241936">
    <property type="component" value="Chromosome"/>
</dbReference>
<proteinExistence type="predicted"/>